<evidence type="ECO:0000313" key="2">
    <source>
        <dbReference type="Proteomes" id="UP000008190"/>
    </source>
</evidence>
<keyword evidence="2" id="KW-1185">Reference proteome</keyword>
<dbReference type="KEGG" id="ncy:NOCYR_1252"/>
<sequence>MRPRIRVLPTSDLWQTRPDHPSRPIGDRMRKVMRELGSRWI</sequence>
<dbReference type="HOGENOM" id="CLU_3273461_0_0_11"/>
<dbReference type="STRING" id="1127134.NOCYR_1252"/>
<accession>H6R4I3</accession>
<organism evidence="1 2">
    <name type="scientific">Nocardia cyriacigeorgica (strain GUH-2)</name>
    <dbReference type="NCBI Taxonomy" id="1127134"/>
    <lineage>
        <taxon>Bacteria</taxon>
        <taxon>Bacillati</taxon>
        <taxon>Actinomycetota</taxon>
        <taxon>Actinomycetes</taxon>
        <taxon>Mycobacteriales</taxon>
        <taxon>Nocardiaceae</taxon>
        <taxon>Nocardia</taxon>
    </lineage>
</organism>
<gene>
    <name evidence="1" type="ordered locus">NOCYR_1252</name>
</gene>
<dbReference type="Proteomes" id="UP000008190">
    <property type="component" value="Chromosome"/>
</dbReference>
<protein>
    <submittedName>
        <fullName evidence="1">Uncharacterized protein</fullName>
    </submittedName>
</protein>
<dbReference type="AlphaFoldDB" id="H6R4I3"/>
<dbReference type="EMBL" id="FO082843">
    <property type="protein sequence ID" value="CCF62052.1"/>
    <property type="molecule type" value="Genomic_DNA"/>
</dbReference>
<name>H6R4I3_NOCCG</name>
<proteinExistence type="predicted"/>
<evidence type="ECO:0000313" key="1">
    <source>
        <dbReference type="EMBL" id="CCF62052.1"/>
    </source>
</evidence>
<reference evidence="1 2" key="1">
    <citation type="journal article" date="2012" name="J. Bacteriol.">
        <title>Genome sequence of the human- and animal-pathogenic strain Nocardia cyriacigeorgica GUH-2.</title>
        <authorList>
            <person name="Zoropogui A."/>
            <person name="Pujic P."/>
            <person name="Normand P."/>
            <person name="Barbe V."/>
            <person name="Beaman B."/>
            <person name="Beaman L."/>
            <person name="Boiron P."/>
            <person name="Colinon C."/>
            <person name="Deredjian A."/>
            <person name="Graindorge A."/>
            <person name="Mangenot S."/>
            <person name="Nazaret S."/>
            <person name="Neto M."/>
            <person name="Petit S."/>
            <person name="Roche D."/>
            <person name="Vallenet D."/>
            <person name="Rodriguez-Nava V."/>
            <person name="Richard Y."/>
            <person name="Cournoyer B."/>
            <person name="Blaha D."/>
        </authorList>
    </citation>
    <scope>NUCLEOTIDE SEQUENCE [LARGE SCALE GENOMIC DNA]</scope>
    <source>
        <strain evidence="1 2">GUH-2</strain>
    </source>
</reference>